<reference evidence="3" key="1">
    <citation type="submission" date="2024-08" db="EMBL/GenBank/DDBJ databases">
        <authorList>
            <person name="Yu S.T."/>
        </authorList>
    </citation>
    <scope>NUCLEOTIDE SEQUENCE</scope>
    <source>
        <strain evidence="3">R33</strain>
    </source>
</reference>
<name>A0AB39YEA3_9ACTN</name>
<feature type="region of interest" description="Disordered" evidence="1">
    <location>
        <begin position="1"/>
        <end position="43"/>
    </location>
</feature>
<organism evidence="3">
    <name type="scientific">Streptomyces sp. R33</name>
    <dbReference type="NCBI Taxonomy" id="3238629"/>
    <lineage>
        <taxon>Bacteria</taxon>
        <taxon>Bacillati</taxon>
        <taxon>Actinomycetota</taxon>
        <taxon>Actinomycetes</taxon>
        <taxon>Kitasatosporales</taxon>
        <taxon>Streptomycetaceae</taxon>
        <taxon>Streptomyces</taxon>
    </lineage>
</organism>
<dbReference type="AlphaFoldDB" id="A0AB39YEA3"/>
<evidence type="ECO:0000256" key="1">
    <source>
        <dbReference type="SAM" id="MobiDB-lite"/>
    </source>
</evidence>
<keyword evidence="2" id="KW-0472">Membrane</keyword>
<keyword evidence="2" id="KW-1133">Transmembrane helix</keyword>
<sequence length="126" mass="12556">MTASEKSTNSKAPSGSSRSNGATTRQRATQAAQAGAKAATDAGDTAAGTLTVLPAPLAEKTRVAAQALRGTVGRVGLLWSVVRARKAVAAGAATGTATLVAASYAVGRRAGRRQRGPLSRLTGGRL</sequence>
<feature type="compositionally biased region" description="Low complexity" evidence="1">
    <location>
        <begin position="21"/>
        <end position="43"/>
    </location>
</feature>
<feature type="compositionally biased region" description="Polar residues" evidence="1">
    <location>
        <begin position="1"/>
        <end position="20"/>
    </location>
</feature>
<accession>A0AB39YEA3</accession>
<gene>
    <name evidence="3" type="ORF">AB5J51_37450</name>
</gene>
<protein>
    <submittedName>
        <fullName evidence="3">Uncharacterized protein</fullName>
    </submittedName>
</protein>
<feature type="transmembrane region" description="Helical" evidence="2">
    <location>
        <begin position="87"/>
        <end position="106"/>
    </location>
</feature>
<dbReference type="EMBL" id="CP165727">
    <property type="protein sequence ID" value="XDV68219.1"/>
    <property type="molecule type" value="Genomic_DNA"/>
</dbReference>
<evidence type="ECO:0000313" key="3">
    <source>
        <dbReference type="EMBL" id="XDV68219.1"/>
    </source>
</evidence>
<keyword evidence="2" id="KW-0812">Transmembrane</keyword>
<dbReference type="RefSeq" id="WP_053786760.1">
    <property type="nucleotide sequence ID" value="NZ_CP165727.1"/>
</dbReference>
<evidence type="ECO:0000256" key="2">
    <source>
        <dbReference type="SAM" id="Phobius"/>
    </source>
</evidence>
<proteinExistence type="predicted"/>